<sequence length="227" mass="24842">MDQLPPLRNHYRERAVITGAPLKIILTLFCSPSHPICLRRTQSSWPYLGPTSARGWQRHGHMVVHLGISPAADVVEPREKQSTVPVPSFAALQARYPNIMMAETTRAAGGLRCCFPCRAHLQSAVCSMQHASPSLFHRHSTASTGTTHQKQHPIRPSILLTHQPSCRANRCISSSSSLSAILTARLGPGDRIGSRCCRGRCFGHDLPPPAPTCARSNKGRLTKQQPP</sequence>
<keyword evidence="2" id="KW-1185">Reference proteome</keyword>
<accession>A0ABQ8G6E8</accession>
<evidence type="ECO:0000313" key="1">
    <source>
        <dbReference type="EMBL" id="KAH7043829.1"/>
    </source>
</evidence>
<organism evidence="1 2">
    <name type="scientific">Macrophomina phaseolina</name>
    <dbReference type="NCBI Taxonomy" id="35725"/>
    <lineage>
        <taxon>Eukaryota</taxon>
        <taxon>Fungi</taxon>
        <taxon>Dikarya</taxon>
        <taxon>Ascomycota</taxon>
        <taxon>Pezizomycotina</taxon>
        <taxon>Dothideomycetes</taxon>
        <taxon>Dothideomycetes incertae sedis</taxon>
        <taxon>Botryosphaeriales</taxon>
        <taxon>Botryosphaeriaceae</taxon>
        <taxon>Macrophomina</taxon>
    </lineage>
</organism>
<comment type="caution">
    <text evidence="1">The sequence shown here is derived from an EMBL/GenBank/DDBJ whole genome shotgun (WGS) entry which is preliminary data.</text>
</comment>
<evidence type="ECO:0000313" key="2">
    <source>
        <dbReference type="Proteomes" id="UP000774617"/>
    </source>
</evidence>
<dbReference type="EMBL" id="JAGTJR010000022">
    <property type="protein sequence ID" value="KAH7043829.1"/>
    <property type="molecule type" value="Genomic_DNA"/>
</dbReference>
<proteinExistence type="predicted"/>
<name>A0ABQ8G6E8_9PEZI</name>
<protein>
    <submittedName>
        <fullName evidence="1">Uncharacterized protein</fullName>
    </submittedName>
</protein>
<dbReference type="Proteomes" id="UP000774617">
    <property type="component" value="Unassembled WGS sequence"/>
</dbReference>
<reference evidence="1 2" key="1">
    <citation type="journal article" date="2021" name="Nat. Commun.">
        <title>Genetic determinants of endophytism in the Arabidopsis root mycobiome.</title>
        <authorList>
            <person name="Mesny F."/>
            <person name="Miyauchi S."/>
            <person name="Thiergart T."/>
            <person name="Pickel B."/>
            <person name="Atanasova L."/>
            <person name="Karlsson M."/>
            <person name="Huettel B."/>
            <person name="Barry K.W."/>
            <person name="Haridas S."/>
            <person name="Chen C."/>
            <person name="Bauer D."/>
            <person name="Andreopoulos W."/>
            <person name="Pangilinan J."/>
            <person name="LaButti K."/>
            <person name="Riley R."/>
            <person name="Lipzen A."/>
            <person name="Clum A."/>
            <person name="Drula E."/>
            <person name="Henrissat B."/>
            <person name="Kohler A."/>
            <person name="Grigoriev I.V."/>
            <person name="Martin F.M."/>
            <person name="Hacquard S."/>
        </authorList>
    </citation>
    <scope>NUCLEOTIDE SEQUENCE [LARGE SCALE GENOMIC DNA]</scope>
    <source>
        <strain evidence="1 2">MPI-SDFR-AT-0080</strain>
    </source>
</reference>
<gene>
    <name evidence="1" type="ORF">B0J12DRAFT_191922</name>
</gene>